<protein>
    <submittedName>
        <fullName evidence="10">RDD family protein</fullName>
    </submittedName>
</protein>
<dbReference type="PANTHER" id="PTHR36115">
    <property type="entry name" value="PROLINE-RICH ANTIGEN HOMOLOG-RELATED"/>
    <property type="match status" value="1"/>
</dbReference>
<evidence type="ECO:0000256" key="6">
    <source>
        <dbReference type="ARBA" id="ARBA00023136"/>
    </source>
</evidence>
<feature type="compositionally biased region" description="Polar residues" evidence="7">
    <location>
        <begin position="337"/>
        <end position="365"/>
    </location>
</feature>
<keyword evidence="2" id="KW-1003">Cell membrane</keyword>
<feature type="region of interest" description="Disordered" evidence="7">
    <location>
        <begin position="36"/>
        <end position="103"/>
    </location>
</feature>
<feature type="compositionally biased region" description="Low complexity" evidence="7">
    <location>
        <begin position="374"/>
        <end position="391"/>
    </location>
</feature>
<evidence type="ECO:0000256" key="3">
    <source>
        <dbReference type="ARBA" id="ARBA00022553"/>
    </source>
</evidence>
<dbReference type="InterPro" id="IPR008984">
    <property type="entry name" value="SMAD_FHA_dom_sf"/>
</dbReference>
<dbReference type="Proteomes" id="UP001595773">
    <property type="component" value="Unassembled WGS sequence"/>
</dbReference>
<keyword evidence="4 8" id="KW-0812">Transmembrane</keyword>
<gene>
    <name evidence="10" type="ORF">ACFOW9_14165</name>
</gene>
<dbReference type="CDD" id="cd00060">
    <property type="entry name" value="FHA"/>
    <property type="match status" value="1"/>
</dbReference>
<evidence type="ECO:0000313" key="11">
    <source>
        <dbReference type="Proteomes" id="UP001595773"/>
    </source>
</evidence>
<dbReference type="InterPro" id="IPR010432">
    <property type="entry name" value="RDD"/>
</dbReference>
<evidence type="ECO:0000256" key="5">
    <source>
        <dbReference type="ARBA" id="ARBA00022989"/>
    </source>
</evidence>
<evidence type="ECO:0000256" key="4">
    <source>
        <dbReference type="ARBA" id="ARBA00022692"/>
    </source>
</evidence>
<feature type="compositionally biased region" description="Low complexity" evidence="7">
    <location>
        <begin position="45"/>
        <end position="69"/>
    </location>
</feature>
<dbReference type="EMBL" id="JBHSCQ010000022">
    <property type="protein sequence ID" value="MFC4266750.1"/>
    <property type="molecule type" value="Genomic_DNA"/>
</dbReference>
<feature type="compositionally biased region" description="Low complexity" evidence="7">
    <location>
        <begin position="446"/>
        <end position="481"/>
    </location>
</feature>
<keyword evidence="5 8" id="KW-1133">Transmembrane helix</keyword>
<keyword evidence="11" id="KW-1185">Reference proteome</keyword>
<comment type="caution">
    <text evidence="10">The sequence shown here is derived from an EMBL/GenBank/DDBJ whole genome shotgun (WGS) entry which is preliminary data.</text>
</comment>
<feature type="transmembrane region" description="Helical" evidence="8">
    <location>
        <begin position="157"/>
        <end position="177"/>
    </location>
</feature>
<keyword evidence="6 8" id="KW-0472">Membrane</keyword>
<dbReference type="InterPro" id="IPR026870">
    <property type="entry name" value="Zinc_ribbon_dom"/>
</dbReference>
<feature type="transmembrane region" description="Helical" evidence="8">
    <location>
        <begin position="243"/>
        <end position="266"/>
    </location>
</feature>
<evidence type="ECO:0000256" key="7">
    <source>
        <dbReference type="SAM" id="MobiDB-lite"/>
    </source>
</evidence>
<reference evidence="11" key="1">
    <citation type="journal article" date="2019" name="Int. J. Syst. Evol. Microbiol.">
        <title>The Global Catalogue of Microorganisms (GCM) 10K type strain sequencing project: providing services to taxonomists for standard genome sequencing and annotation.</title>
        <authorList>
            <consortium name="The Broad Institute Genomics Platform"/>
            <consortium name="The Broad Institute Genome Sequencing Center for Infectious Disease"/>
            <person name="Wu L."/>
            <person name="Ma J."/>
        </authorList>
    </citation>
    <scope>NUCLEOTIDE SEQUENCE [LARGE SCALE GENOMIC DNA]</scope>
    <source>
        <strain evidence="11">CGMCC 1.10698</strain>
    </source>
</reference>
<dbReference type="Pfam" id="PF13240">
    <property type="entry name" value="Zn_Ribbon_1"/>
    <property type="match status" value="1"/>
</dbReference>
<feature type="region of interest" description="Disordered" evidence="7">
    <location>
        <begin position="320"/>
        <end position="424"/>
    </location>
</feature>
<feature type="compositionally biased region" description="Polar residues" evidence="7">
    <location>
        <begin position="482"/>
        <end position="507"/>
    </location>
</feature>
<evidence type="ECO:0000256" key="2">
    <source>
        <dbReference type="ARBA" id="ARBA00022475"/>
    </source>
</evidence>
<dbReference type="Pfam" id="PF06271">
    <property type="entry name" value="RDD"/>
    <property type="match status" value="1"/>
</dbReference>
<dbReference type="PROSITE" id="PS50006">
    <property type="entry name" value="FHA_DOMAIN"/>
    <property type="match status" value="1"/>
</dbReference>
<dbReference type="Gene3D" id="2.60.200.20">
    <property type="match status" value="1"/>
</dbReference>
<organism evidence="10 11">
    <name type="scientific">Arthrobacter cryoconiti</name>
    <dbReference type="NCBI Taxonomy" id="748907"/>
    <lineage>
        <taxon>Bacteria</taxon>
        <taxon>Bacillati</taxon>
        <taxon>Actinomycetota</taxon>
        <taxon>Actinomycetes</taxon>
        <taxon>Micrococcales</taxon>
        <taxon>Micrococcaceae</taxon>
        <taxon>Arthrobacter</taxon>
    </lineage>
</organism>
<name>A0ABV8R2R9_9MICC</name>
<dbReference type="SUPFAM" id="SSF49879">
    <property type="entry name" value="SMAD/FHA domain"/>
    <property type="match status" value="1"/>
</dbReference>
<comment type="subcellular location">
    <subcellularLocation>
        <location evidence="1">Cell membrane</location>
        <topology evidence="1">Multi-pass membrane protein</topology>
    </subcellularLocation>
</comment>
<feature type="region of interest" description="Disordered" evidence="7">
    <location>
        <begin position="446"/>
        <end position="531"/>
    </location>
</feature>
<evidence type="ECO:0000259" key="9">
    <source>
        <dbReference type="PROSITE" id="PS50006"/>
    </source>
</evidence>
<proteinExistence type="predicted"/>
<accession>A0ABV8R2R9</accession>
<sequence>MARKTAEPCRNCGAELAPGAAFCTLCGAAVPNRSAMPAPSSVPLGTAPAGTAQQGGTALHGTAQQSTARRGADRRGAARRGTAATVNTRQQPGAGFGSNAPEETARSIPGIIPVSGAQEGVLLQPQEVGDDPRLTAGTALVPAGAGRRLVAWIIDGLLPSILMGVAAVVGITLAFAGAQKSGGQMVINLTWPAVLIGVASLLSLAYWIWLWLSEAKKGTTPGNSIMGLRTTTMEGGPAGMLAIFLRYLIVAVGSLIPYVGTLLVIISNAWDSNNKTQGWHDKVAHTVVFNVKAGRNPLETGGVAGRMSYAPPAMPGISAVSSPLPRARAGANESENHSWASAQQANPLAAQHQQSSWNAQPTNSFAPPVPPAGPARSASSASSAAPATATGPVGGSFAPPRAPDISGTPPAPSPPSAGPFVPLAGTPRLGAPSFGAPAVGAPPAGSFVPQAGSAPAAAPSSYQNPGQQNPAQQNPAQQNPAKHNSAQHNSAQHNSAQHNPAQHNPAQYESVRQDSQGIDGNDPEGDLGSTRIRPVATAEALRLTFDDGGTENIGTVALIGRNPAGYDGEMIERLVSVQDSSRSVSKTHLHVRVSNEGLWVTDRNSTNGSAITHQDGARVPLPGGTPLLAEPGARVHFGDRSFVVGRV</sequence>
<feature type="domain" description="FHA" evidence="9">
    <location>
        <begin position="557"/>
        <end position="616"/>
    </location>
</feature>
<keyword evidence="3" id="KW-0597">Phosphoprotein</keyword>
<evidence type="ECO:0000256" key="1">
    <source>
        <dbReference type="ARBA" id="ARBA00004651"/>
    </source>
</evidence>
<dbReference type="RefSeq" id="WP_230066015.1">
    <property type="nucleotide sequence ID" value="NZ_BAABLL010000010.1"/>
</dbReference>
<feature type="transmembrane region" description="Helical" evidence="8">
    <location>
        <begin position="189"/>
        <end position="212"/>
    </location>
</feature>
<dbReference type="InterPro" id="IPR051791">
    <property type="entry name" value="Pra-immunoreactive"/>
</dbReference>
<evidence type="ECO:0000256" key="8">
    <source>
        <dbReference type="SAM" id="Phobius"/>
    </source>
</evidence>
<dbReference type="InterPro" id="IPR000253">
    <property type="entry name" value="FHA_dom"/>
</dbReference>
<evidence type="ECO:0000313" key="10">
    <source>
        <dbReference type="EMBL" id="MFC4266750.1"/>
    </source>
</evidence>